<accession>E4V1Y1</accession>
<name>E4V1Y1_ARTGP</name>
<evidence type="ECO:0000313" key="2">
    <source>
        <dbReference type="EMBL" id="EFR04046.1"/>
    </source>
</evidence>
<dbReference type="InterPro" id="IPR051616">
    <property type="entry name" value="Cul2-RING_E3_ligase_SR"/>
</dbReference>
<keyword evidence="3" id="KW-1185">Reference proteome</keyword>
<evidence type="ECO:0000313" key="3">
    <source>
        <dbReference type="Proteomes" id="UP000002669"/>
    </source>
</evidence>
<dbReference type="eggNOG" id="KOG4177">
    <property type="taxonomic scope" value="Eukaryota"/>
</dbReference>
<dbReference type="RefSeq" id="XP_003171054.1">
    <property type="nucleotide sequence ID" value="XM_003171006.1"/>
</dbReference>
<dbReference type="EMBL" id="DS989827">
    <property type="protein sequence ID" value="EFR04046.1"/>
    <property type="molecule type" value="Genomic_DNA"/>
</dbReference>
<dbReference type="SUPFAM" id="SSF48403">
    <property type="entry name" value="Ankyrin repeat"/>
    <property type="match status" value="1"/>
</dbReference>
<dbReference type="PROSITE" id="PS50088">
    <property type="entry name" value="ANK_REPEAT"/>
    <property type="match status" value="2"/>
</dbReference>
<dbReference type="Gene3D" id="1.25.40.20">
    <property type="entry name" value="Ankyrin repeat-containing domain"/>
    <property type="match status" value="2"/>
</dbReference>
<dbReference type="InterPro" id="IPR002110">
    <property type="entry name" value="Ankyrin_rpt"/>
</dbReference>
<dbReference type="InterPro" id="IPR036770">
    <property type="entry name" value="Ankyrin_rpt-contain_sf"/>
</dbReference>
<dbReference type="PANTHER" id="PTHR46224">
    <property type="entry name" value="ANKYRIN REPEAT FAMILY PROTEIN"/>
    <property type="match status" value="1"/>
</dbReference>
<dbReference type="STRING" id="535722.E4V1Y1"/>
<dbReference type="OMA" id="ACHFLLE"/>
<proteinExistence type="predicted"/>
<dbReference type="InParanoid" id="E4V1Y1"/>
<gene>
    <name evidence="2" type="ORF">MGYG_07052</name>
</gene>
<evidence type="ECO:0000256" key="1">
    <source>
        <dbReference type="PROSITE-ProRule" id="PRU00023"/>
    </source>
</evidence>
<protein>
    <submittedName>
        <fullName evidence="2">Uncharacterized protein</fullName>
    </submittedName>
</protein>
<dbReference type="AlphaFoldDB" id="E4V1Y1"/>
<dbReference type="SMART" id="SM00248">
    <property type="entry name" value="ANK"/>
    <property type="match status" value="6"/>
</dbReference>
<feature type="repeat" description="ANK" evidence="1">
    <location>
        <begin position="585"/>
        <end position="617"/>
    </location>
</feature>
<dbReference type="VEuPathDB" id="FungiDB:MGYG_07052"/>
<organism evidence="3">
    <name type="scientific">Arthroderma gypseum (strain ATCC MYA-4604 / CBS 118893)</name>
    <name type="common">Microsporum gypseum</name>
    <dbReference type="NCBI Taxonomy" id="535722"/>
    <lineage>
        <taxon>Eukaryota</taxon>
        <taxon>Fungi</taxon>
        <taxon>Dikarya</taxon>
        <taxon>Ascomycota</taxon>
        <taxon>Pezizomycotina</taxon>
        <taxon>Eurotiomycetes</taxon>
        <taxon>Eurotiomycetidae</taxon>
        <taxon>Onygenales</taxon>
        <taxon>Arthrodermataceae</taxon>
        <taxon>Nannizzia</taxon>
    </lineage>
</organism>
<dbReference type="Proteomes" id="UP000002669">
    <property type="component" value="Unassembled WGS sequence"/>
</dbReference>
<dbReference type="OrthoDB" id="341259at2759"/>
<dbReference type="PANTHER" id="PTHR46224:SF64">
    <property type="entry name" value="IQ MOTIF AND ANKYRIN REPEAT DOMAIN-CONTAINING PROTEIN 1"/>
    <property type="match status" value="1"/>
</dbReference>
<dbReference type="GeneID" id="10026300"/>
<feature type="repeat" description="ANK" evidence="1">
    <location>
        <begin position="482"/>
        <end position="514"/>
    </location>
</feature>
<dbReference type="Pfam" id="PF12796">
    <property type="entry name" value="Ank_2"/>
    <property type="match status" value="2"/>
</dbReference>
<reference evidence="3" key="1">
    <citation type="journal article" date="2012" name="MBio">
        <title>Comparative genome analysis of Trichophyton rubrum and related dermatophytes reveals candidate genes involved in infection.</title>
        <authorList>
            <person name="Martinez D.A."/>
            <person name="Oliver B.G."/>
            <person name="Graeser Y."/>
            <person name="Goldberg J.M."/>
            <person name="Li W."/>
            <person name="Martinez-Rossi N.M."/>
            <person name="Monod M."/>
            <person name="Shelest E."/>
            <person name="Barton R.C."/>
            <person name="Birch E."/>
            <person name="Brakhage A.A."/>
            <person name="Chen Z."/>
            <person name="Gurr S.J."/>
            <person name="Heiman D."/>
            <person name="Heitman J."/>
            <person name="Kosti I."/>
            <person name="Rossi A."/>
            <person name="Saif S."/>
            <person name="Samalova M."/>
            <person name="Saunders C.W."/>
            <person name="Shea T."/>
            <person name="Summerbell R.C."/>
            <person name="Xu J."/>
            <person name="Young S."/>
            <person name="Zeng Q."/>
            <person name="Birren B.W."/>
            <person name="Cuomo C.A."/>
            <person name="White T.C."/>
        </authorList>
    </citation>
    <scope>NUCLEOTIDE SEQUENCE [LARGE SCALE GENOMIC DNA]</scope>
    <source>
        <strain evidence="3">ATCC MYA-4604 / CBS 118893</strain>
    </source>
</reference>
<keyword evidence="1" id="KW-0040">ANK repeat</keyword>
<dbReference type="HOGENOM" id="CLU_010556_0_0_1"/>
<sequence length="797" mass="87536">MDPLSVTASIIAIGTVAGKICSAFTELRSLCRSLPGRLHALNNEVADLEIVLFELASLTERRTVFVDSDRPSLQHLVKQAEVKLLELQEIISRLRVAYRDAPVPFALGAFSKEKTRLHGLQEEIRSVKCDLNIMLGASNSQDMTDMRLQLEAISIMTRESSQENIALQGQLISSLSHVDERVARVEELLRSQAQKVKEEQFTQVGPLYNVVAARRRPSHSRRAHIPRDSTLERYSGPASPYRLRCAPACTCACHTQLQRASPNLFGRVLGQLFVGCSGIPYLSPNCDIDTCTKYRASKISMEYWFPMGLNSTIVRLQAGYQANTGLLFQLQTLRSVPDDAQCVKFALDGDIEGLKYLFAHGLASPRDVSPARGYTLLRWALYAKKYATCEFLLHAGADPDYRPVAMSDNSPRIKACHFLLEGGLPDAGTDALRLISRDGHYDDFIDESNFTQIHRIVLGLSLRSLEEEIKLHPEDINAQDSMGRTPLAWAAARGDSHSVVTLLSHGADPNIMDVQISGPVSNAAARGYTACVRLLLEARAHPDPPMPPGVKKGSPLNVAARNATDILLLKNLLDFGADPDSSGTDGDTPLIHAARTDNSSFALLFLEYGADINYISKKGATPLTTAITYNSHNVLSLILDRWHEYSDCPRLKAPDLLQAVALYADVKTMKIIAGMDHLRSRQDKDYIVGDFTSRLKQRPDLTDELTFAFGRLLDAINDVNVTKPKLHICPEKLVEAGSMPPLLPRDRTPVGEDYDSPGSGSGCFFSCPASPVGSLDVAGGDITKAPLEEVESRPELP</sequence>
<dbReference type="PROSITE" id="PS50297">
    <property type="entry name" value="ANK_REP_REGION"/>
    <property type="match status" value="2"/>
</dbReference>